<dbReference type="PANTHER" id="PTHR48012:SF10">
    <property type="entry name" value="FI20177P1"/>
    <property type="match status" value="1"/>
</dbReference>
<dbReference type="GO" id="GO:0005737">
    <property type="term" value="C:cytoplasm"/>
    <property type="evidence" value="ECO:0007669"/>
    <property type="project" value="TreeGrafter"/>
</dbReference>
<dbReference type="Pfam" id="PF00069">
    <property type="entry name" value="Pkinase"/>
    <property type="match status" value="1"/>
</dbReference>
<feature type="non-terminal residue" evidence="10">
    <location>
        <position position="1"/>
    </location>
</feature>
<protein>
    <submittedName>
        <fullName evidence="10">Kinase-like protein</fullName>
    </submittedName>
</protein>
<dbReference type="Proteomes" id="UP000245942">
    <property type="component" value="Unassembled WGS sequence"/>
</dbReference>
<dbReference type="PROSITE" id="PS00109">
    <property type="entry name" value="PROTEIN_KINASE_TYR"/>
    <property type="match status" value="1"/>
</dbReference>
<dbReference type="PANTHER" id="PTHR48012">
    <property type="entry name" value="STERILE20-LIKE KINASE, ISOFORM B-RELATED"/>
    <property type="match status" value="1"/>
</dbReference>
<keyword evidence="2" id="KW-0723">Serine/threonine-protein kinase</keyword>
<feature type="non-terminal residue" evidence="10">
    <location>
        <position position="164"/>
    </location>
</feature>
<dbReference type="Gene3D" id="1.10.510.10">
    <property type="entry name" value="Transferase(Phosphotransferase) domain 1"/>
    <property type="match status" value="1"/>
</dbReference>
<dbReference type="GeneID" id="37011601"/>
<dbReference type="GO" id="GO:0005524">
    <property type="term" value="F:ATP binding"/>
    <property type="evidence" value="ECO:0007669"/>
    <property type="project" value="UniProtKB-KW"/>
</dbReference>
<evidence type="ECO:0000256" key="1">
    <source>
        <dbReference type="ARBA" id="ARBA00008874"/>
    </source>
</evidence>
<sequence length="164" mass="17872">ETVMAKVLFDLLEALQCLHSLQIIHRDVRSDNVLICPDGTAKLSDFTQAVQLESKQSKRSSTVGIAYWMAPELVASQPYSTEVDIWSLGATLYEMCEGQPPNVELSPEQAVSATAQHGLPALSAGPETPTWSEGLREFVALATKMNPKQRGTAAGLLKSEFVQR</sequence>
<dbReference type="GO" id="GO:0004674">
    <property type="term" value="F:protein serine/threonine kinase activity"/>
    <property type="evidence" value="ECO:0007669"/>
    <property type="project" value="UniProtKB-KW"/>
</dbReference>
<proteinExistence type="inferred from homology"/>
<dbReference type="SMART" id="SM00219">
    <property type="entry name" value="TyrKc"/>
    <property type="match status" value="1"/>
</dbReference>
<evidence type="ECO:0000256" key="2">
    <source>
        <dbReference type="ARBA" id="ARBA00022527"/>
    </source>
</evidence>
<keyword evidence="11" id="KW-1185">Reference proteome</keyword>
<accession>A0A316U7K6</accession>
<dbReference type="InterPro" id="IPR050629">
    <property type="entry name" value="STE20/SPS1-PAK"/>
</dbReference>
<dbReference type="EMBL" id="KZ819326">
    <property type="protein sequence ID" value="PWN21219.1"/>
    <property type="molecule type" value="Genomic_DNA"/>
</dbReference>
<comment type="similarity">
    <text evidence="1">Belongs to the protein kinase superfamily. STE Ser/Thr protein kinase family. STE20 subfamily.</text>
</comment>
<dbReference type="RefSeq" id="XP_025348379.1">
    <property type="nucleotide sequence ID" value="XM_025489867.1"/>
</dbReference>
<evidence type="ECO:0000256" key="3">
    <source>
        <dbReference type="ARBA" id="ARBA00022679"/>
    </source>
</evidence>
<dbReference type="InterPro" id="IPR020635">
    <property type="entry name" value="Tyr_kinase_cat_dom"/>
</dbReference>
<gene>
    <name evidence="10" type="ORF">BCV69DRAFT_233603</name>
</gene>
<evidence type="ECO:0000256" key="4">
    <source>
        <dbReference type="ARBA" id="ARBA00022741"/>
    </source>
</evidence>
<comment type="catalytic activity">
    <reaction evidence="8">
        <text>L-seryl-[protein] + ATP = O-phospho-L-seryl-[protein] + ADP + H(+)</text>
        <dbReference type="Rhea" id="RHEA:17989"/>
        <dbReference type="Rhea" id="RHEA-COMP:9863"/>
        <dbReference type="Rhea" id="RHEA-COMP:11604"/>
        <dbReference type="ChEBI" id="CHEBI:15378"/>
        <dbReference type="ChEBI" id="CHEBI:29999"/>
        <dbReference type="ChEBI" id="CHEBI:30616"/>
        <dbReference type="ChEBI" id="CHEBI:83421"/>
        <dbReference type="ChEBI" id="CHEBI:456216"/>
        <dbReference type="EC" id="2.7.11.1"/>
    </reaction>
</comment>
<reference evidence="10 11" key="1">
    <citation type="journal article" date="2018" name="Mol. Biol. Evol.">
        <title>Broad Genomic Sampling Reveals a Smut Pathogenic Ancestry of the Fungal Clade Ustilaginomycotina.</title>
        <authorList>
            <person name="Kijpornyongpan T."/>
            <person name="Mondo S.J."/>
            <person name="Barry K."/>
            <person name="Sandor L."/>
            <person name="Lee J."/>
            <person name="Lipzen A."/>
            <person name="Pangilinan J."/>
            <person name="LaButti K."/>
            <person name="Hainaut M."/>
            <person name="Henrissat B."/>
            <person name="Grigoriev I.V."/>
            <person name="Spatafora J.W."/>
            <person name="Aime M.C."/>
        </authorList>
    </citation>
    <scope>NUCLEOTIDE SEQUENCE [LARGE SCALE GENOMIC DNA]</scope>
    <source>
        <strain evidence="10 11">MCA 4718</strain>
    </source>
</reference>
<dbReference type="GO" id="GO:0004713">
    <property type="term" value="F:protein tyrosine kinase activity"/>
    <property type="evidence" value="ECO:0007669"/>
    <property type="project" value="InterPro"/>
</dbReference>
<dbReference type="InterPro" id="IPR000719">
    <property type="entry name" value="Prot_kinase_dom"/>
</dbReference>
<dbReference type="InterPro" id="IPR011009">
    <property type="entry name" value="Kinase-like_dom_sf"/>
</dbReference>
<comment type="catalytic activity">
    <reaction evidence="7">
        <text>L-threonyl-[protein] + ATP = O-phospho-L-threonyl-[protein] + ADP + H(+)</text>
        <dbReference type="Rhea" id="RHEA:46608"/>
        <dbReference type="Rhea" id="RHEA-COMP:11060"/>
        <dbReference type="Rhea" id="RHEA-COMP:11605"/>
        <dbReference type="ChEBI" id="CHEBI:15378"/>
        <dbReference type="ChEBI" id="CHEBI:30013"/>
        <dbReference type="ChEBI" id="CHEBI:30616"/>
        <dbReference type="ChEBI" id="CHEBI:61977"/>
        <dbReference type="ChEBI" id="CHEBI:456216"/>
        <dbReference type="EC" id="2.7.11.1"/>
    </reaction>
</comment>
<evidence type="ECO:0000256" key="6">
    <source>
        <dbReference type="ARBA" id="ARBA00022840"/>
    </source>
</evidence>
<keyword evidence="6" id="KW-0067">ATP-binding</keyword>
<evidence type="ECO:0000313" key="11">
    <source>
        <dbReference type="Proteomes" id="UP000245942"/>
    </source>
</evidence>
<dbReference type="PROSITE" id="PS50011">
    <property type="entry name" value="PROTEIN_KINASE_DOM"/>
    <property type="match status" value="1"/>
</dbReference>
<name>A0A316U7K6_9BASI</name>
<keyword evidence="3" id="KW-0808">Transferase</keyword>
<evidence type="ECO:0000259" key="9">
    <source>
        <dbReference type="PROSITE" id="PS50011"/>
    </source>
</evidence>
<dbReference type="STRING" id="1684307.A0A316U7K6"/>
<keyword evidence="4" id="KW-0547">Nucleotide-binding</keyword>
<keyword evidence="5 10" id="KW-0418">Kinase</keyword>
<feature type="domain" description="Protein kinase" evidence="9">
    <location>
        <begin position="1"/>
        <end position="162"/>
    </location>
</feature>
<evidence type="ECO:0000256" key="7">
    <source>
        <dbReference type="ARBA" id="ARBA00047899"/>
    </source>
</evidence>
<evidence type="ECO:0000313" key="10">
    <source>
        <dbReference type="EMBL" id="PWN21219.1"/>
    </source>
</evidence>
<dbReference type="AlphaFoldDB" id="A0A316U7K6"/>
<dbReference type="OrthoDB" id="248923at2759"/>
<evidence type="ECO:0000256" key="5">
    <source>
        <dbReference type="ARBA" id="ARBA00022777"/>
    </source>
</evidence>
<organism evidence="10 11">
    <name type="scientific">Pseudomicrostroma glucosiphilum</name>
    <dbReference type="NCBI Taxonomy" id="1684307"/>
    <lineage>
        <taxon>Eukaryota</taxon>
        <taxon>Fungi</taxon>
        <taxon>Dikarya</taxon>
        <taxon>Basidiomycota</taxon>
        <taxon>Ustilaginomycotina</taxon>
        <taxon>Exobasidiomycetes</taxon>
        <taxon>Microstromatales</taxon>
        <taxon>Microstromatales incertae sedis</taxon>
        <taxon>Pseudomicrostroma</taxon>
    </lineage>
</organism>
<evidence type="ECO:0000256" key="8">
    <source>
        <dbReference type="ARBA" id="ARBA00048679"/>
    </source>
</evidence>
<dbReference type="SUPFAM" id="SSF56112">
    <property type="entry name" value="Protein kinase-like (PK-like)"/>
    <property type="match status" value="1"/>
</dbReference>
<dbReference type="InterPro" id="IPR008266">
    <property type="entry name" value="Tyr_kinase_AS"/>
</dbReference>